<evidence type="ECO:0000256" key="14">
    <source>
        <dbReference type="SAM" id="MobiDB-lite"/>
    </source>
</evidence>
<proteinExistence type="inferred from homology"/>
<evidence type="ECO:0000313" key="17">
    <source>
        <dbReference type="EMBL" id="MBR7839307.1"/>
    </source>
</evidence>
<keyword evidence="11" id="KW-0408">Iron</keyword>
<evidence type="ECO:0000256" key="2">
    <source>
        <dbReference type="ARBA" id="ARBA00001966"/>
    </source>
</evidence>
<dbReference type="SUPFAM" id="SSF55124">
    <property type="entry name" value="Nitrite/Sulfite reductase N-terminal domain-like"/>
    <property type="match status" value="2"/>
</dbReference>
<comment type="similarity">
    <text evidence="4">Belongs to the nitrite and sulfite reductase 4Fe-4S domain family.</text>
</comment>
<dbReference type="RefSeq" id="WP_212533744.1">
    <property type="nucleotide sequence ID" value="NZ_JAGSOG010000418.1"/>
</dbReference>
<feature type="domain" description="Nitrite/sulphite reductase 4Fe-4S" evidence="15">
    <location>
        <begin position="439"/>
        <end position="565"/>
    </location>
</feature>
<gene>
    <name evidence="17" type="ORF">KDL01_38960</name>
</gene>
<comment type="cofactor">
    <cofactor evidence="1">
        <name>siroheme</name>
        <dbReference type="ChEBI" id="CHEBI:60052"/>
    </cofactor>
</comment>
<feature type="domain" description="Nitrite/Sulfite reductase ferredoxin-like" evidence="16">
    <location>
        <begin position="362"/>
        <end position="427"/>
    </location>
</feature>
<comment type="catalytic activity">
    <reaction evidence="13">
        <text>hydrogen sulfide + 6 oxidized [2Fe-2S]-[ferredoxin] + 3 H2O = sulfite + 6 reduced [2Fe-2S]-[ferredoxin] + 7 H(+)</text>
        <dbReference type="Rhea" id="RHEA:23132"/>
        <dbReference type="Rhea" id="RHEA-COMP:10000"/>
        <dbReference type="Rhea" id="RHEA-COMP:10001"/>
        <dbReference type="ChEBI" id="CHEBI:15377"/>
        <dbReference type="ChEBI" id="CHEBI:15378"/>
        <dbReference type="ChEBI" id="CHEBI:17359"/>
        <dbReference type="ChEBI" id="CHEBI:29919"/>
        <dbReference type="ChEBI" id="CHEBI:33737"/>
        <dbReference type="ChEBI" id="CHEBI:33738"/>
        <dbReference type="EC" id="1.8.7.1"/>
    </reaction>
</comment>
<evidence type="ECO:0000313" key="18">
    <source>
        <dbReference type="Proteomes" id="UP000675781"/>
    </source>
</evidence>
<dbReference type="Proteomes" id="UP000675781">
    <property type="component" value="Unassembled WGS sequence"/>
</dbReference>
<dbReference type="Pfam" id="PF01077">
    <property type="entry name" value="NIR_SIR"/>
    <property type="match status" value="2"/>
</dbReference>
<dbReference type="PROSITE" id="PS00365">
    <property type="entry name" value="NIR_SIR"/>
    <property type="match status" value="1"/>
</dbReference>
<comment type="function">
    <text evidence="3">Catalyzes the reduction of sulfite to sulfide, a step in the biosynthesis of sulfur-containing amino acids and cofactors.</text>
</comment>
<evidence type="ECO:0000256" key="8">
    <source>
        <dbReference type="ARBA" id="ARBA00022723"/>
    </source>
</evidence>
<dbReference type="AlphaFoldDB" id="A0A941IUM3"/>
<dbReference type="SUPFAM" id="SSF56014">
    <property type="entry name" value="Nitrite and sulphite reductase 4Fe-4S domain-like"/>
    <property type="match status" value="2"/>
</dbReference>
<dbReference type="GO" id="GO:0020037">
    <property type="term" value="F:heme binding"/>
    <property type="evidence" value="ECO:0007669"/>
    <property type="project" value="InterPro"/>
</dbReference>
<dbReference type="InterPro" id="IPR036136">
    <property type="entry name" value="Nit/Sulf_reduc_fer-like_dom_sf"/>
</dbReference>
<dbReference type="EMBL" id="JAGSOG010000418">
    <property type="protein sequence ID" value="MBR7839307.1"/>
    <property type="molecule type" value="Genomic_DNA"/>
</dbReference>
<evidence type="ECO:0000256" key="12">
    <source>
        <dbReference type="ARBA" id="ARBA00023014"/>
    </source>
</evidence>
<sequence length="582" mass="63864">MTTPESRPAATSSTAAAADAAEPVASVKQHQIRRHRGEGQWAKGHFTPLNNNEQFKKDDDGLNVRARIENIYSVRGFDSIDGSDLRGRMRWWGLYTQRRPGIDGGRTAVLEPHELDDEYFMLRVRIDGGRLTLAQLRAIATVSTEYARGTADITDRQNIQLHWVRIEDVPAIWRILEGVGLTTAEACGDVPRVILGSPVAGVARDEILDGTPAIEEITSRFIGSPEFSNLPRKFKTAISGLQDVVHEANDISFVGVVHPELGPGFDLWVGGGLSTNPQFAKRLGAFVTLAEVPEVWAGVCGIFRDYGYRRLRTRARLKFLMADWGPVRFREVLETEYLKRALPDGPAPAFVPPAERDHVGVHEQKDGAFYVGFAPRVGRVDGPTLARIADAAEAAGSDRVRTTADQKMLILDVAQDRVEPLIEALDALDLQVRPSVFRRHTMACTGIEFCKLAIVETKALGSSVIDELEKRLAGFDTPITININGCPNSCARIQTADIGLKGQIVRDAAGEQVEGFQVHLGGHFGADLDDAGSFGRKVRGLKVTAVELPDYIERVVRRYAAGREQGESFATWTVRATEAELA</sequence>
<dbReference type="FunFam" id="3.30.413.10:FF:000009">
    <property type="entry name" value="Sulfite reductase [ferredoxin]"/>
    <property type="match status" value="1"/>
</dbReference>
<keyword evidence="8" id="KW-0479">Metal-binding</keyword>
<reference evidence="17" key="1">
    <citation type="submission" date="2021-04" db="EMBL/GenBank/DDBJ databases">
        <title>Genome based classification of Actinospica acidithermotolerans sp. nov., an actinobacterium isolated from an Indonesian hot spring.</title>
        <authorList>
            <person name="Kusuma A.B."/>
            <person name="Putra K.E."/>
            <person name="Nafisah S."/>
            <person name="Loh J."/>
            <person name="Nouioui I."/>
            <person name="Goodfellow M."/>
        </authorList>
    </citation>
    <scope>NUCLEOTIDE SEQUENCE</scope>
    <source>
        <strain evidence="17">CSCA 57</strain>
    </source>
</reference>
<dbReference type="Pfam" id="PF03460">
    <property type="entry name" value="NIR_SIR_ferr"/>
    <property type="match status" value="2"/>
</dbReference>
<dbReference type="InterPro" id="IPR006066">
    <property type="entry name" value="NO2/SO3_Rdtase_FeS/sirohaem_BS"/>
</dbReference>
<keyword evidence="12" id="KW-0411">Iron-sulfur</keyword>
<dbReference type="Gene3D" id="3.30.413.10">
    <property type="entry name" value="Sulfite Reductase Hemoprotein, domain 1"/>
    <property type="match status" value="2"/>
</dbReference>
<keyword evidence="6" id="KW-0004">4Fe-4S</keyword>
<evidence type="ECO:0000256" key="4">
    <source>
        <dbReference type="ARBA" id="ARBA00010429"/>
    </source>
</evidence>
<evidence type="ECO:0000256" key="9">
    <source>
        <dbReference type="ARBA" id="ARBA00022784"/>
    </source>
</evidence>
<dbReference type="FunFam" id="3.30.413.10:FF:000013">
    <property type="entry name" value="Sulfite reductase [ferredoxin]"/>
    <property type="match status" value="1"/>
</dbReference>
<evidence type="ECO:0000256" key="1">
    <source>
        <dbReference type="ARBA" id="ARBA00001929"/>
    </source>
</evidence>
<evidence type="ECO:0000256" key="13">
    <source>
        <dbReference type="ARBA" id="ARBA00049518"/>
    </source>
</evidence>
<dbReference type="GO" id="GO:0046872">
    <property type="term" value="F:metal ion binding"/>
    <property type="evidence" value="ECO:0007669"/>
    <property type="project" value="UniProtKB-KW"/>
</dbReference>
<keyword evidence="18" id="KW-1185">Reference proteome</keyword>
<dbReference type="InterPro" id="IPR045854">
    <property type="entry name" value="NO2/SO3_Rdtase_4Fe4S_sf"/>
</dbReference>
<dbReference type="PANTHER" id="PTHR32439:SF0">
    <property type="entry name" value="FERREDOXIN--NITRITE REDUCTASE, CHLOROPLASTIC"/>
    <property type="match status" value="1"/>
</dbReference>
<dbReference type="InterPro" id="IPR051329">
    <property type="entry name" value="NIR_SIR_4Fe-4S"/>
</dbReference>
<comment type="cofactor">
    <cofactor evidence="2">
        <name>[4Fe-4S] cluster</name>
        <dbReference type="ChEBI" id="CHEBI:49883"/>
    </cofactor>
</comment>
<keyword evidence="7" id="KW-0349">Heme</keyword>
<name>A0A941IUM3_9ACTN</name>
<protein>
    <recommendedName>
        <fullName evidence="5">assimilatory sulfite reductase (ferredoxin)</fullName>
        <ecNumber evidence="5">1.8.7.1</ecNumber>
    </recommendedName>
</protein>
<evidence type="ECO:0000256" key="10">
    <source>
        <dbReference type="ARBA" id="ARBA00023002"/>
    </source>
</evidence>
<evidence type="ECO:0000256" key="5">
    <source>
        <dbReference type="ARBA" id="ARBA00012353"/>
    </source>
</evidence>
<dbReference type="InterPro" id="IPR006067">
    <property type="entry name" value="NO2/SO3_Rdtase_4Fe4S_dom"/>
</dbReference>
<keyword evidence="10" id="KW-0560">Oxidoreductase</keyword>
<evidence type="ECO:0000256" key="3">
    <source>
        <dbReference type="ARBA" id="ARBA00003247"/>
    </source>
</evidence>
<dbReference type="PRINTS" id="PR00397">
    <property type="entry name" value="SIROHAEM"/>
</dbReference>
<dbReference type="Gene3D" id="3.90.480.20">
    <property type="match status" value="1"/>
</dbReference>
<dbReference type="GO" id="GO:0051539">
    <property type="term" value="F:4 iron, 4 sulfur cluster binding"/>
    <property type="evidence" value="ECO:0007669"/>
    <property type="project" value="UniProtKB-KW"/>
</dbReference>
<evidence type="ECO:0000259" key="16">
    <source>
        <dbReference type="Pfam" id="PF03460"/>
    </source>
</evidence>
<dbReference type="InterPro" id="IPR005117">
    <property type="entry name" value="NiRdtase/SiRdtase_haem-b_fer"/>
</dbReference>
<keyword evidence="9" id="KW-0883">Thioether bond</keyword>
<evidence type="ECO:0000259" key="15">
    <source>
        <dbReference type="Pfam" id="PF01077"/>
    </source>
</evidence>
<dbReference type="GO" id="GO:0050311">
    <property type="term" value="F:sulfite reductase (ferredoxin) activity"/>
    <property type="evidence" value="ECO:0007669"/>
    <property type="project" value="UniProtKB-EC"/>
</dbReference>
<dbReference type="EC" id="1.8.7.1" evidence="5"/>
<evidence type="ECO:0000256" key="11">
    <source>
        <dbReference type="ARBA" id="ARBA00023004"/>
    </source>
</evidence>
<organism evidence="17 18">
    <name type="scientific">Actinospica durhamensis</name>
    <dbReference type="NCBI Taxonomy" id="1508375"/>
    <lineage>
        <taxon>Bacteria</taxon>
        <taxon>Bacillati</taxon>
        <taxon>Actinomycetota</taxon>
        <taxon>Actinomycetes</taxon>
        <taxon>Catenulisporales</taxon>
        <taxon>Actinospicaceae</taxon>
        <taxon>Actinospica</taxon>
    </lineage>
</organism>
<feature type="domain" description="Nitrite/Sulfite reductase ferredoxin-like" evidence="16">
    <location>
        <begin position="116"/>
        <end position="177"/>
    </location>
</feature>
<feature type="domain" description="Nitrite/sulphite reductase 4Fe-4S" evidence="15">
    <location>
        <begin position="188"/>
        <end position="339"/>
    </location>
</feature>
<dbReference type="PANTHER" id="PTHR32439">
    <property type="entry name" value="FERREDOXIN--NITRITE REDUCTASE, CHLOROPLASTIC"/>
    <property type="match status" value="1"/>
</dbReference>
<feature type="compositionally biased region" description="Low complexity" evidence="14">
    <location>
        <begin position="1"/>
        <end position="27"/>
    </location>
</feature>
<evidence type="ECO:0000256" key="7">
    <source>
        <dbReference type="ARBA" id="ARBA00022617"/>
    </source>
</evidence>
<feature type="region of interest" description="Disordered" evidence="14">
    <location>
        <begin position="1"/>
        <end position="36"/>
    </location>
</feature>
<evidence type="ECO:0000256" key="6">
    <source>
        <dbReference type="ARBA" id="ARBA00022485"/>
    </source>
</evidence>
<comment type="caution">
    <text evidence="17">The sequence shown here is derived from an EMBL/GenBank/DDBJ whole genome shotgun (WGS) entry which is preliminary data.</text>
</comment>
<accession>A0A941IUM3</accession>